<dbReference type="SMART" id="SM00032">
    <property type="entry name" value="CCP"/>
    <property type="match status" value="1"/>
</dbReference>
<reference evidence="6" key="1">
    <citation type="submission" date="2015-11" db="EMBL/GenBank/DDBJ databases">
        <title>De novo transcriptome assembly of four potential Pierce s Disease insect vectors from Arizona vineyards.</title>
        <authorList>
            <person name="Tassone E.E."/>
        </authorList>
    </citation>
    <scope>NUCLEOTIDE SEQUENCE</scope>
</reference>
<dbReference type="AlphaFoldDB" id="A0A1B6KQZ0"/>
<feature type="domain" description="Sushi" evidence="5">
    <location>
        <begin position="43"/>
        <end position="105"/>
    </location>
</feature>
<dbReference type="PROSITE" id="PS50923">
    <property type="entry name" value="SUSHI"/>
    <property type="match status" value="1"/>
</dbReference>
<evidence type="ECO:0000256" key="1">
    <source>
        <dbReference type="ARBA" id="ARBA00022737"/>
    </source>
</evidence>
<dbReference type="InterPro" id="IPR035976">
    <property type="entry name" value="Sushi/SCR/CCP_sf"/>
</dbReference>
<evidence type="ECO:0000259" key="5">
    <source>
        <dbReference type="PROSITE" id="PS50923"/>
    </source>
</evidence>
<keyword evidence="2 3" id="KW-1015">Disulfide bond</keyword>
<gene>
    <name evidence="6" type="ORF">g.2096</name>
</gene>
<dbReference type="EMBL" id="GEBQ01026108">
    <property type="protein sequence ID" value="JAT13869.1"/>
    <property type="molecule type" value="Transcribed_RNA"/>
</dbReference>
<comment type="caution">
    <text evidence="3">Lacks conserved residue(s) required for the propagation of feature annotation.</text>
</comment>
<accession>A0A1B6KQZ0</accession>
<dbReference type="InterPro" id="IPR043555">
    <property type="entry name" value="SRPX-like"/>
</dbReference>
<feature type="domain" description="HYR" evidence="4">
    <location>
        <begin position="188"/>
        <end position="270"/>
    </location>
</feature>
<evidence type="ECO:0000259" key="4">
    <source>
        <dbReference type="PROSITE" id="PS50825"/>
    </source>
</evidence>
<evidence type="ECO:0000256" key="2">
    <source>
        <dbReference type="ARBA" id="ARBA00023157"/>
    </source>
</evidence>
<dbReference type="PROSITE" id="PS50825">
    <property type="entry name" value="HYR"/>
    <property type="match status" value="1"/>
</dbReference>
<evidence type="ECO:0000313" key="6">
    <source>
        <dbReference type="EMBL" id="JAT13869.1"/>
    </source>
</evidence>
<feature type="non-terminal residue" evidence="6">
    <location>
        <position position="1"/>
    </location>
</feature>
<name>A0A1B6KQZ0_9HEMI</name>
<dbReference type="Pfam" id="PF02494">
    <property type="entry name" value="HYR"/>
    <property type="match status" value="1"/>
</dbReference>
<dbReference type="InterPro" id="IPR000436">
    <property type="entry name" value="Sushi_SCR_CCP_dom"/>
</dbReference>
<keyword evidence="1" id="KW-0677">Repeat</keyword>
<dbReference type="InterPro" id="IPR003410">
    <property type="entry name" value="HYR_dom"/>
</dbReference>
<dbReference type="PANTHER" id="PTHR46343">
    <property type="entry name" value="HYR DOMAIN-CONTAINING PROTEIN"/>
    <property type="match status" value="1"/>
</dbReference>
<dbReference type="PANTHER" id="PTHR46343:SF2">
    <property type="entry name" value="SUSHI_VON WILLEBRAND FACTOR TYPE A_EGF_PENTRAXIN DOMAIN-CONTAINING 1"/>
    <property type="match status" value="1"/>
</dbReference>
<evidence type="ECO:0000256" key="3">
    <source>
        <dbReference type="PROSITE-ProRule" id="PRU00302"/>
    </source>
</evidence>
<evidence type="ECO:0008006" key="7">
    <source>
        <dbReference type="Google" id="ProtNLM"/>
    </source>
</evidence>
<dbReference type="SUPFAM" id="SSF57535">
    <property type="entry name" value="Complement control module/SCR domain"/>
    <property type="match status" value="1"/>
</dbReference>
<proteinExistence type="predicted"/>
<dbReference type="CDD" id="cd00033">
    <property type="entry name" value="CCP"/>
    <property type="match status" value="1"/>
</dbReference>
<feature type="disulfide bond" evidence="3">
    <location>
        <begin position="76"/>
        <end position="103"/>
    </location>
</feature>
<organism evidence="6">
    <name type="scientific">Graphocephala atropunctata</name>
    <dbReference type="NCBI Taxonomy" id="36148"/>
    <lineage>
        <taxon>Eukaryota</taxon>
        <taxon>Metazoa</taxon>
        <taxon>Ecdysozoa</taxon>
        <taxon>Arthropoda</taxon>
        <taxon>Hexapoda</taxon>
        <taxon>Insecta</taxon>
        <taxon>Pterygota</taxon>
        <taxon>Neoptera</taxon>
        <taxon>Paraneoptera</taxon>
        <taxon>Hemiptera</taxon>
        <taxon>Auchenorrhyncha</taxon>
        <taxon>Membracoidea</taxon>
        <taxon>Cicadellidae</taxon>
        <taxon>Cicadellinae</taxon>
        <taxon>Cicadellini</taxon>
        <taxon>Graphocephala</taxon>
    </lineage>
</organism>
<dbReference type="Gene3D" id="2.10.70.10">
    <property type="entry name" value="Complement Module, domain 1"/>
    <property type="match status" value="1"/>
</dbReference>
<protein>
    <recommendedName>
        <fullName evidence="7">Sushi domain-containing protein</fullName>
    </recommendedName>
</protein>
<keyword evidence="3" id="KW-0768">Sushi</keyword>
<sequence length="278" mass="30538">TQCISAEDCISTGGCNVSTVGFNTCHSSEVSSLETKSDSSLKQGCEPFITDDKPVKTDSDSAIELYPEGTKCYISCRVGYVLVGSNLRVCLNNGSWSGQGTHCQAQIRPYISCRTPVRVNLPLGQNSTYVKLTKPRSNMDWEKYITSEPAWGKQLQTLLQFGATTVQFTAVSPTSPYIARCNFSIYVKDAEKPQIKHCPDDLEVIQLPHQKKTQVTWIEPLITDNVHVAHIFQSLKPGVLLRKGSHIVNYIAADSSGNIASCQFTIKVTGANEVENEP</sequence>
<dbReference type="Pfam" id="PF00084">
    <property type="entry name" value="Sushi"/>
    <property type="match status" value="1"/>
</dbReference>